<evidence type="ECO:0000313" key="3">
    <source>
        <dbReference type="Proteomes" id="UP001303160"/>
    </source>
</evidence>
<reference evidence="2" key="2">
    <citation type="submission" date="2023-05" db="EMBL/GenBank/DDBJ databases">
        <authorList>
            <consortium name="Lawrence Berkeley National Laboratory"/>
            <person name="Steindorff A."/>
            <person name="Hensen N."/>
            <person name="Bonometti L."/>
            <person name="Westerberg I."/>
            <person name="Brannstrom I.O."/>
            <person name="Guillou S."/>
            <person name="Cros-Aarteil S."/>
            <person name="Calhoun S."/>
            <person name="Haridas S."/>
            <person name="Kuo A."/>
            <person name="Mondo S."/>
            <person name="Pangilinan J."/>
            <person name="Riley R."/>
            <person name="Labutti K."/>
            <person name="Andreopoulos B."/>
            <person name="Lipzen A."/>
            <person name="Chen C."/>
            <person name="Yanf M."/>
            <person name="Daum C."/>
            <person name="Ng V."/>
            <person name="Clum A."/>
            <person name="Ohm R."/>
            <person name="Martin F."/>
            <person name="Silar P."/>
            <person name="Natvig D."/>
            <person name="Lalanne C."/>
            <person name="Gautier V."/>
            <person name="Ament-Velasquez S.L."/>
            <person name="Kruys A."/>
            <person name="Hutchinson M.I."/>
            <person name="Powell A.J."/>
            <person name="Barry K."/>
            <person name="Miller A.N."/>
            <person name="Grigoriev I.V."/>
            <person name="Debuchy R."/>
            <person name="Gladieux P."/>
            <person name="Thoren M.H."/>
            <person name="Johannesson H."/>
        </authorList>
    </citation>
    <scope>NUCLEOTIDE SEQUENCE</scope>
    <source>
        <strain evidence="2">CBS 315.58</strain>
    </source>
</reference>
<dbReference type="Proteomes" id="UP001303160">
    <property type="component" value="Unassembled WGS sequence"/>
</dbReference>
<proteinExistence type="predicted"/>
<protein>
    <submittedName>
        <fullName evidence="2">Uncharacterized protein</fullName>
    </submittedName>
</protein>
<evidence type="ECO:0000256" key="1">
    <source>
        <dbReference type="SAM" id="MobiDB-lite"/>
    </source>
</evidence>
<feature type="compositionally biased region" description="Basic and acidic residues" evidence="1">
    <location>
        <begin position="23"/>
        <end position="33"/>
    </location>
</feature>
<organism evidence="2 3">
    <name type="scientific">Triangularia verruculosa</name>
    <dbReference type="NCBI Taxonomy" id="2587418"/>
    <lineage>
        <taxon>Eukaryota</taxon>
        <taxon>Fungi</taxon>
        <taxon>Dikarya</taxon>
        <taxon>Ascomycota</taxon>
        <taxon>Pezizomycotina</taxon>
        <taxon>Sordariomycetes</taxon>
        <taxon>Sordariomycetidae</taxon>
        <taxon>Sordariales</taxon>
        <taxon>Podosporaceae</taxon>
        <taxon>Triangularia</taxon>
    </lineage>
</organism>
<feature type="region of interest" description="Disordered" evidence="1">
    <location>
        <begin position="1"/>
        <end position="37"/>
    </location>
</feature>
<dbReference type="EMBL" id="MU863880">
    <property type="protein sequence ID" value="KAK4204761.1"/>
    <property type="molecule type" value="Genomic_DNA"/>
</dbReference>
<reference evidence="2" key="1">
    <citation type="journal article" date="2023" name="Mol. Phylogenet. Evol.">
        <title>Genome-scale phylogeny and comparative genomics of the fungal order Sordariales.</title>
        <authorList>
            <person name="Hensen N."/>
            <person name="Bonometti L."/>
            <person name="Westerberg I."/>
            <person name="Brannstrom I.O."/>
            <person name="Guillou S."/>
            <person name="Cros-Aarteil S."/>
            <person name="Calhoun S."/>
            <person name="Haridas S."/>
            <person name="Kuo A."/>
            <person name="Mondo S."/>
            <person name="Pangilinan J."/>
            <person name="Riley R."/>
            <person name="LaButti K."/>
            <person name="Andreopoulos B."/>
            <person name="Lipzen A."/>
            <person name="Chen C."/>
            <person name="Yan M."/>
            <person name="Daum C."/>
            <person name="Ng V."/>
            <person name="Clum A."/>
            <person name="Steindorff A."/>
            <person name="Ohm R.A."/>
            <person name="Martin F."/>
            <person name="Silar P."/>
            <person name="Natvig D.O."/>
            <person name="Lalanne C."/>
            <person name="Gautier V."/>
            <person name="Ament-Velasquez S.L."/>
            <person name="Kruys A."/>
            <person name="Hutchinson M.I."/>
            <person name="Powell A.J."/>
            <person name="Barry K."/>
            <person name="Miller A.N."/>
            <person name="Grigoriev I.V."/>
            <person name="Debuchy R."/>
            <person name="Gladieux P."/>
            <person name="Hiltunen Thoren M."/>
            <person name="Johannesson H."/>
        </authorList>
    </citation>
    <scope>NUCLEOTIDE SEQUENCE</scope>
    <source>
        <strain evidence="2">CBS 315.58</strain>
    </source>
</reference>
<feature type="compositionally biased region" description="Low complexity" evidence="1">
    <location>
        <begin position="1"/>
        <end position="10"/>
    </location>
</feature>
<sequence length="230" mass="25013">MASSGGSSAKGRAKFSIDDEEGREQSSEPRDCTEVLLDSRSAGHSFLRSQLSAIGSSHDLPLQRHELKPVGGKPTGKLRSLYQHLKPALTAQPPSASNSGHSALDSTVKADGSLPSLFPDSSDPTVFQEFSEFFGNILIEHTGALSWLREDHIRFNDESSAKNAGFIGSFLRYYASQGFEQPLFIVANLVRLSANQISDHFLARVYTGRQPPERHALPFSPALLILSMAS</sequence>
<evidence type="ECO:0000313" key="2">
    <source>
        <dbReference type="EMBL" id="KAK4204761.1"/>
    </source>
</evidence>
<dbReference type="AlphaFoldDB" id="A0AAN6XQP0"/>
<accession>A0AAN6XQP0</accession>
<gene>
    <name evidence="2" type="ORF">QBC40DRAFT_84080</name>
</gene>
<comment type="caution">
    <text evidence="2">The sequence shown here is derived from an EMBL/GenBank/DDBJ whole genome shotgun (WGS) entry which is preliminary data.</text>
</comment>
<name>A0AAN6XQP0_9PEZI</name>
<keyword evidence="3" id="KW-1185">Reference proteome</keyword>